<dbReference type="GO" id="GO:1901982">
    <property type="term" value="F:maltose binding"/>
    <property type="evidence" value="ECO:0007669"/>
    <property type="project" value="TreeGrafter"/>
</dbReference>
<evidence type="ECO:0000256" key="3">
    <source>
        <dbReference type="ARBA" id="ARBA00022729"/>
    </source>
</evidence>
<name>A0A494WIT1_CLOS5</name>
<dbReference type="PANTHER" id="PTHR30061">
    <property type="entry name" value="MALTOSE-BINDING PERIPLASMIC PROTEIN"/>
    <property type="match status" value="1"/>
</dbReference>
<gene>
    <name evidence="5" type="primary">araN_1</name>
    <name evidence="5" type="ORF">HDCHBGLK_01458</name>
</gene>
<dbReference type="EMBL" id="CP036170">
    <property type="protein sequence ID" value="QBF74062.1"/>
    <property type="molecule type" value="Genomic_DNA"/>
</dbReference>
<sequence>MRDKIRFLSAALAAMLAVSLAAAGIGGCGKEEKIKQNEEQQIELWYYWDMAYQQKVLGDLIDEFNHSQDDIEVTTRYIPDADFKKELALSMYEGTMPDIALVDSADFQFFQHTQSFADLTDEIEGLEDYLPEALAPCEEGGRIKGLPFGVNCVALFYNEEMLAKRGLNPPATWQEFYDTAKALTADGVYGYAQPALESEESMYSFLPVLWSMGGDVDCLNSRESAYAFQLFRDLTEDGVVSRQSISLTHKDLAQQFAKGNIAMMIGNPMQVEYIRKINPNLAFDVTDIPSISDKVTVLGGEIFGVTDGKGKDAAIEFLNYISDMDRMAGYMDDLGYMAARKDILDGQFQEDAVLHKFIGMLSCARTREFTYQWPDITRTVVSALEHSIIGEEDERIILEEAADSIQKIREGGQ</sequence>
<evidence type="ECO:0000313" key="6">
    <source>
        <dbReference type="Proteomes" id="UP000289664"/>
    </source>
</evidence>
<dbReference type="InterPro" id="IPR006059">
    <property type="entry name" value="SBP"/>
</dbReference>
<dbReference type="Gene3D" id="3.40.190.10">
    <property type="entry name" value="Periplasmic binding protein-like II"/>
    <property type="match status" value="1"/>
</dbReference>
<evidence type="ECO:0000256" key="1">
    <source>
        <dbReference type="ARBA" id="ARBA00008520"/>
    </source>
</evidence>
<dbReference type="GeneID" id="62695682"/>
<feature type="signal peptide" evidence="4">
    <location>
        <begin position="1"/>
        <end position="23"/>
    </location>
</feature>
<dbReference type="Proteomes" id="UP000289664">
    <property type="component" value="Chromosome"/>
</dbReference>
<dbReference type="KEGG" id="csci:HDCHBGLK_01458"/>
<dbReference type="PROSITE" id="PS51257">
    <property type="entry name" value="PROKAR_LIPOPROTEIN"/>
    <property type="match status" value="1"/>
</dbReference>
<dbReference type="PANTHER" id="PTHR30061:SF50">
    <property type="entry name" value="MALTOSE_MALTODEXTRIN-BINDING PERIPLASMIC PROTEIN"/>
    <property type="match status" value="1"/>
</dbReference>
<evidence type="ECO:0000256" key="4">
    <source>
        <dbReference type="SAM" id="SignalP"/>
    </source>
</evidence>
<comment type="similarity">
    <text evidence="1">Belongs to the bacterial solute-binding protein 1 family.</text>
</comment>
<keyword evidence="6" id="KW-1185">Reference proteome</keyword>
<evidence type="ECO:0000256" key="2">
    <source>
        <dbReference type="ARBA" id="ARBA00022448"/>
    </source>
</evidence>
<dbReference type="RefSeq" id="WP_130574573.1">
    <property type="nucleotide sequence ID" value="NZ_CP036170.1"/>
</dbReference>
<dbReference type="SUPFAM" id="SSF53850">
    <property type="entry name" value="Periplasmic binding protein-like II"/>
    <property type="match status" value="1"/>
</dbReference>
<keyword evidence="3 4" id="KW-0732">Signal</keyword>
<proteinExistence type="inferred from homology"/>
<protein>
    <submittedName>
        <fullName evidence="5">Putative arabinose-binding protein</fullName>
    </submittedName>
</protein>
<keyword evidence="2" id="KW-0813">Transport</keyword>
<dbReference type="AlphaFoldDB" id="A0A494WIT1"/>
<reference evidence="5 6" key="1">
    <citation type="journal article" date="2019" name="Appl. Environ. Microbiol.">
        <title>Clostridium scindens ATCC 35704: integration of nutritional requirements, the complete genome sequence, and global transcriptional responses to bile acids.</title>
        <authorList>
            <person name="Devendran S."/>
            <person name="Shrestha R."/>
            <person name="Alves J.M.P."/>
            <person name="Wolf P.G."/>
            <person name="Ly L."/>
            <person name="Hernandez A.G."/>
            <person name="Mendez-Garcia C."/>
            <person name="Inboden A."/>
            <person name="Wiley J."/>
            <person name="Paul O."/>
            <person name="Allen A."/>
            <person name="Springer E."/>
            <person name="Wright C.L."/>
            <person name="Fields C.J."/>
            <person name="Daniel S.L."/>
            <person name="Ridlon J.M."/>
        </authorList>
    </citation>
    <scope>NUCLEOTIDE SEQUENCE [LARGE SCALE GENOMIC DNA]</scope>
    <source>
        <strain evidence="5 6">ATCC 35704</strain>
    </source>
</reference>
<dbReference type="OrthoDB" id="362670at2"/>
<dbReference type="GO" id="GO:0042956">
    <property type="term" value="P:maltodextrin transmembrane transport"/>
    <property type="evidence" value="ECO:0007669"/>
    <property type="project" value="TreeGrafter"/>
</dbReference>
<accession>A0A494WIT1</accession>
<evidence type="ECO:0000313" key="5">
    <source>
        <dbReference type="EMBL" id="QBF74062.1"/>
    </source>
</evidence>
<dbReference type="GO" id="GO:0055052">
    <property type="term" value="C:ATP-binding cassette (ABC) transporter complex, substrate-binding subunit-containing"/>
    <property type="evidence" value="ECO:0007669"/>
    <property type="project" value="TreeGrafter"/>
</dbReference>
<dbReference type="Pfam" id="PF13416">
    <property type="entry name" value="SBP_bac_8"/>
    <property type="match status" value="1"/>
</dbReference>
<organism evidence="5 6">
    <name type="scientific">Clostridium scindens (strain ATCC 35704 / DSM 5676 / VPI 13733 / 19)</name>
    <dbReference type="NCBI Taxonomy" id="411468"/>
    <lineage>
        <taxon>Bacteria</taxon>
        <taxon>Bacillati</taxon>
        <taxon>Bacillota</taxon>
        <taxon>Clostridia</taxon>
        <taxon>Lachnospirales</taxon>
        <taxon>Lachnospiraceae</taxon>
    </lineage>
</organism>
<dbReference type="GO" id="GO:0015768">
    <property type="term" value="P:maltose transport"/>
    <property type="evidence" value="ECO:0007669"/>
    <property type="project" value="TreeGrafter"/>
</dbReference>
<feature type="chain" id="PRO_5019867484" evidence="4">
    <location>
        <begin position="24"/>
        <end position="413"/>
    </location>
</feature>